<dbReference type="SUPFAM" id="SSF140383">
    <property type="entry name" value="BSD domain-like"/>
    <property type="match status" value="1"/>
</dbReference>
<dbReference type="PANTHER" id="PTHR31923">
    <property type="entry name" value="BSD DOMAIN-CONTAINING PROTEIN"/>
    <property type="match status" value="1"/>
</dbReference>
<evidence type="ECO:0000259" key="2">
    <source>
        <dbReference type="PROSITE" id="PS50858"/>
    </source>
</evidence>
<dbReference type="PROSITE" id="PS50858">
    <property type="entry name" value="BSD"/>
    <property type="match status" value="1"/>
</dbReference>
<feature type="compositionally biased region" description="Basic and acidic residues" evidence="1">
    <location>
        <begin position="469"/>
        <end position="482"/>
    </location>
</feature>
<feature type="compositionally biased region" description="Basic and acidic residues" evidence="1">
    <location>
        <begin position="451"/>
        <end position="462"/>
    </location>
</feature>
<feature type="domain" description="BSD" evidence="2">
    <location>
        <begin position="200"/>
        <end position="252"/>
    </location>
</feature>
<feature type="region of interest" description="Disordered" evidence="1">
    <location>
        <begin position="278"/>
        <end position="343"/>
    </location>
</feature>
<feature type="region of interest" description="Disordered" evidence="1">
    <location>
        <begin position="359"/>
        <end position="482"/>
    </location>
</feature>
<dbReference type="OMA" id="CPEYMSE"/>
<reference evidence="3" key="1">
    <citation type="submission" date="2021-01" db="UniProtKB">
        <authorList>
            <consortium name="EnsemblPlants"/>
        </authorList>
    </citation>
    <scope>IDENTIFICATION</scope>
</reference>
<dbReference type="Proteomes" id="UP000594263">
    <property type="component" value="Unplaced"/>
</dbReference>
<dbReference type="PANTHER" id="PTHR31923:SF4">
    <property type="entry name" value="BSD DOMAIN-CONTAINING PROTEIN"/>
    <property type="match status" value="1"/>
</dbReference>
<sequence>MSWFGSIVNSLRLDDDGDAVSEPEQQQQQQQRLRVADHGDDDDDSASQSDEGQHGGVKEDLSEITKTLTRQLWGVASFLAPPPPQSPTKAAGSGEAGDRDGSETAPGARIDGIRSDFAEIGGRFKSGITKLSGGAKAVSELSKMASSFLQLGLDQGGGLVGEYGGSAVGVTEEVVAFAKNVSMHPETWLDFPLADDDGEQDDFDMSDAQQEHALAVERLVPELAALRFDLCPEYISEDLFWKIYFVLVHPRLAKHDADLISTPQILETRAMLTRELQNQRERAVEPDISEGNACDRKEDGASSHEASLSIPLNTQPETPPSASESAHTIPPASSPTENSAVSIKDIPVVDKSVVKEEASKAFQQAQESSSAAPSSPYVDEDDGDDWLKEEMTEAGTGSGINIPITNDEDVSFSDLEEEDDVPTGAKKATYGSDSSTKSRDWVQLSRNSSDSAKDNKVSDGKHNGSPNKEANDWLKVEDIDEM</sequence>
<evidence type="ECO:0000256" key="1">
    <source>
        <dbReference type="SAM" id="MobiDB-lite"/>
    </source>
</evidence>
<feature type="region of interest" description="Disordered" evidence="1">
    <location>
        <begin position="77"/>
        <end position="113"/>
    </location>
</feature>
<feature type="compositionally biased region" description="Polar residues" evidence="1">
    <location>
        <begin position="304"/>
        <end position="326"/>
    </location>
</feature>
<dbReference type="InterPro" id="IPR035925">
    <property type="entry name" value="BSD_dom_sf"/>
</dbReference>
<feature type="compositionally biased region" description="Acidic residues" evidence="1">
    <location>
        <begin position="406"/>
        <end position="421"/>
    </location>
</feature>
<dbReference type="Gene3D" id="1.10.3970.10">
    <property type="entry name" value="BSD domain"/>
    <property type="match status" value="1"/>
</dbReference>
<evidence type="ECO:0000313" key="3">
    <source>
        <dbReference type="EnsemblPlants" id="Kaladp0023s0067.1.v1.1"/>
    </source>
</evidence>
<dbReference type="Gramene" id="Kaladp0023s0067.1.v1.1">
    <property type="protein sequence ID" value="Kaladp0023s0067.1.v1.1"/>
    <property type="gene ID" value="Kaladp0023s0067.v1.1"/>
</dbReference>
<dbReference type="AlphaFoldDB" id="A0A7N0T5P0"/>
<feature type="compositionally biased region" description="Basic and acidic residues" evidence="1">
    <location>
        <begin position="293"/>
        <end position="302"/>
    </location>
</feature>
<keyword evidence="4" id="KW-1185">Reference proteome</keyword>
<protein>
    <recommendedName>
        <fullName evidence="2">BSD domain-containing protein</fullName>
    </recommendedName>
</protein>
<proteinExistence type="predicted"/>
<evidence type="ECO:0000313" key="4">
    <source>
        <dbReference type="Proteomes" id="UP000594263"/>
    </source>
</evidence>
<feature type="compositionally biased region" description="Low complexity" evidence="1">
    <location>
        <begin position="360"/>
        <end position="376"/>
    </location>
</feature>
<dbReference type="InterPro" id="IPR005607">
    <property type="entry name" value="BSD_dom"/>
</dbReference>
<feature type="compositionally biased region" description="Basic and acidic residues" evidence="1">
    <location>
        <begin position="51"/>
        <end position="62"/>
    </location>
</feature>
<organism evidence="3 4">
    <name type="scientific">Kalanchoe fedtschenkoi</name>
    <name type="common">Lavender scallops</name>
    <name type="synonym">South American air plant</name>
    <dbReference type="NCBI Taxonomy" id="63787"/>
    <lineage>
        <taxon>Eukaryota</taxon>
        <taxon>Viridiplantae</taxon>
        <taxon>Streptophyta</taxon>
        <taxon>Embryophyta</taxon>
        <taxon>Tracheophyta</taxon>
        <taxon>Spermatophyta</taxon>
        <taxon>Magnoliopsida</taxon>
        <taxon>eudicotyledons</taxon>
        <taxon>Gunneridae</taxon>
        <taxon>Pentapetalae</taxon>
        <taxon>Saxifragales</taxon>
        <taxon>Crassulaceae</taxon>
        <taxon>Kalanchoe</taxon>
    </lineage>
</organism>
<accession>A0A7N0T5P0</accession>
<dbReference type="SMART" id="SM00751">
    <property type="entry name" value="BSD"/>
    <property type="match status" value="1"/>
</dbReference>
<dbReference type="Pfam" id="PF03909">
    <property type="entry name" value="BSD"/>
    <property type="match status" value="1"/>
</dbReference>
<feature type="region of interest" description="Disordered" evidence="1">
    <location>
        <begin position="1"/>
        <end position="62"/>
    </location>
</feature>
<name>A0A7N0T5P0_KALFE</name>
<dbReference type="EnsemblPlants" id="Kaladp0023s0067.1.v1.1">
    <property type="protein sequence ID" value="Kaladp0023s0067.1.v1.1"/>
    <property type="gene ID" value="Kaladp0023s0067.v1.1"/>
</dbReference>